<dbReference type="GO" id="GO:0003824">
    <property type="term" value="F:catalytic activity"/>
    <property type="evidence" value="ECO:0007669"/>
    <property type="project" value="InterPro"/>
</dbReference>
<accession>A0A395NFK0</accession>
<feature type="compositionally biased region" description="Polar residues" evidence="1">
    <location>
        <begin position="54"/>
        <end position="63"/>
    </location>
</feature>
<dbReference type="SUPFAM" id="SSF53167">
    <property type="entry name" value="Purine and uridine phosphorylases"/>
    <property type="match status" value="1"/>
</dbReference>
<dbReference type="InterPro" id="IPR053137">
    <property type="entry name" value="NLR-like"/>
</dbReference>
<name>A0A395NFK0_TRIAR</name>
<dbReference type="Pfam" id="PF01048">
    <property type="entry name" value="PNP_UDP_1"/>
    <property type="match status" value="1"/>
</dbReference>
<keyword evidence="4" id="KW-1185">Reference proteome</keyword>
<evidence type="ECO:0000313" key="3">
    <source>
        <dbReference type="EMBL" id="RFU74661.1"/>
    </source>
</evidence>
<feature type="compositionally biased region" description="Polar residues" evidence="1">
    <location>
        <begin position="1009"/>
        <end position="1035"/>
    </location>
</feature>
<sequence length="1401" mass="156673">MRCKADPEDPNGACKGCKSVGKTKGDTRPGLPCDRGGMFRTDGFEVITARKESQQITSTQATKNAAGVTEFVPPNGSGSASEMRDDHESRQSPPEDSAFEGSEGATWLESDDTETEHSDALNASSIHHKIYITEFAVGLFNQLNRPQLDGNSRERIYDALPGILKAFVIKIGHHVPTRKDRHAAFVLKIGRGVSTQKYRDALFLIYKYRNQIAAAFRDKHSEQESEYKSAQDGQFPASRSMLLDDRLDLWFKRLDLEQDTPAHTVEDLGESSQAYSAISDDRRRSTSPTKGEQGDTREISNPLSAIYRHFILTSEAYEWLLRRLRREAHSTFVETNIMGAIGHEITECLQRSRKIKRKEPPVVYKTIFEVDWDILTFLKKQQYSDEPSVAIERALTLTGSYQDAQVVTCLQYVNQTWPITGDRILQLIKDVIHGKYGYRYTRTFPDKMKLSAWINGSKFMVEAQGVTVNIAEVGEQLAWLGAALRINPRDGEPVCCSPFITAYRKKMSLRHHNSLSMLPEVMYSIGFTDDTLQPCSSLNGQCWHNLFMNPVIVKGFPIPSRTGLGAGSEIPLNIILGLARTQRVDHFNGRAFIKGFSTMLVPTKRSEDAMLWHLIYNKDGSRISYLDDSISLTEHITLSDMEQCRHIVGWCTEAKYYAGSALANYKIANSKLLRPHNGCTLANTAVTLGKFVTGGSAFSLGIKDTPIHISRNGYIPRLQWIATKLVLFWDEGDKRGWLVNDKFKAAFVFNDEDLKEPPNPYTADSAIDVLINQENLALKLYREKDGFLLFESRVELFYNLLEKLIDHQAEVIRGYSTTPQPRRYLEGWDFNDLARSFDPLYPRVATLEAIGKSWVDFVRSTGAVTIFGQGFGELIAPSGPSVCQYWATVPKHHYYIAACLSDLSQLINNNDCYNDSHVRVSEDIIWHTPTTLFGPCRCNGMLGWGHCEPVQTLLPSAISRYLLPREILIPLESSGAVIFGHNSTFPWIYGDVGPPKEGVLPPSKEPDSDSYQDSGIGSSVESPGSMMSRSTTQQSVLPLDKGDISIASSGYMSSIKEKNIYSREKYTVGILCALPKELLAVRSLFDKNHDGHRNVRGDSNHYALGEMKNHMVVATCLPAGEYGTTPATASVSNMSRSFPNIRFCLLVGIGGGAPSAENDIRLGDVVVSLPTATFPGVIQYDRGKEKENHDFELTGVLQPPPQELRTAISSLRSDPNIPPNILEQYLEEISDRVQNSSKLKYKHPGQQNDQLFKIACPKCQGHEECADRGIHVQRRSPRLTDSPEIHYGLIASGNRVMKDAKTRDRWAQKYGVLCFEMEAAGIMSMFPCLVIRGICDYADSFKNDLWQEYAAATAAAYAKLLLSVVAGSDDCDAPLVVTKRSIAPEYQASEEPPSRRMRYMY</sequence>
<dbReference type="Gene3D" id="3.40.50.1580">
    <property type="entry name" value="Nucleoside phosphorylase domain"/>
    <property type="match status" value="1"/>
</dbReference>
<proteinExistence type="predicted"/>
<feature type="region of interest" description="Disordered" evidence="1">
    <location>
        <begin position="262"/>
        <end position="298"/>
    </location>
</feature>
<comment type="caution">
    <text evidence="3">The sequence shown here is derived from an EMBL/GenBank/DDBJ whole genome shotgun (WGS) entry which is preliminary data.</text>
</comment>
<dbReference type="Proteomes" id="UP000266272">
    <property type="component" value="Unassembled WGS sequence"/>
</dbReference>
<protein>
    <submittedName>
        <fullName evidence="3">Pfs domain-containing</fullName>
    </submittedName>
</protein>
<dbReference type="PANTHER" id="PTHR46082:SF11">
    <property type="entry name" value="AAA+ ATPASE DOMAIN-CONTAINING PROTEIN-RELATED"/>
    <property type="match status" value="1"/>
</dbReference>
<evidence type="ECO:0000256" key="1">
    <source>
        <dbReference type="SAM" id="MobiDB-lite"/>
    </source>
</evidence>
<reference evidence="3 4" key="1">
    <citation type="journal article" date="2018" name="PLoS Pathog.">
        <title>Evolution of structural diversity of trichothecenes, a family of toxins produced by plant pathogenic and entomopathogenic fungi.</title>
        <authorList>
            <person name="Proctor R.H."/>
            <person name="McCormick S.P."/>
            <person name="Kim H.S."/>
            <person name="Cardoza R.E."/>
            <person name="Stanley A.M."/>
            <person name="Lindo L."/>
            <person name="Kelly A."/>
            <person name="Brown D.W."/>
            <person name="Lee T."/>
            <person name="Vaughan M.M."/>
            <person name="Alexander N.J."/>
            <person name="Busman M."/>
            <person name="Gutierrez S."/>
        </authorList>
    </citation>
    <scope>NUCLEOTIDE SEQUENCE [LARGE SCALE GENOMIC DNA]</scope>
    <source>
        <strain evidence="3 4">IBT 40837</strain>
    </source>
</reference>
<dbReference type="OrthoDB" id="1658288at2759"/>
<dbReference type="STRING" id="490622.A0A395NFK0"/>
<dbReference type="PANTHER" id="PTHR46082">
    <property type="entry name" value="ATP/GTP-BINDING PROTEIN-RELATED"/>
    <property type="match status" value="1"/>
</dbReference>
<evidence type="ECO:0000259" key="2">
    <source>
        <dbReference type="Pfam" id="PF01048"/>
    </source>
</evidence>
<dbReference type="GO" id="GO:0009116">
    <property type="term" value="P:nucleoside metabolic process"/>
    <property type="evidence" value="ECO:0007669"/>
    <property type="project" value="InterPro"/>
</dbReference>
<dbReference type="InterPro" id="IPR035994">
    <property type="entry name" value="Nucleoside_phosphorylase_sf"/>
</dbReference>
<feature type="region of interest" description="Disordered" evidence="1">
    <location>
        <begin position="51"/>
        <end position="118"/>
    </location>
</feature>
<feature type="region of interest" description="Disordered" evidence="1">
    <location>
        <begin position="1"/>
        <end position="38"/>
    </location>
</feature>
<dbReference type="EMBL" id="PXOA01000512">
    <property type="protein sequence ID" value="RFU74661.1"/>
    <property type="molecule type" value="Genomic_DNA"/>
</dbReference>
<organism evidence="3 4">
    <name type="scientific">Trichoderma arundinaceum</name>
    <dbReference type="NCBI Taxonomy" id="490622"/>
    <lineage>
        <taxon>Eukaryota</taxon>
        <taxon>Fungi</taxon>
        <taxon>Dikarya</taxon>
        <taxon>Ascomycota</taxon>
        <taxon>Pezizomycotina</taxon>
        <taxon>Sordariomycetes</taxon>
        <taxon>Hypocreomycetidae</taxon>
        <taxon>Hypocreales</taxon>
        <taxon>Hypocreaceae</taxon>
        <taxon>Trichoderma</taxon>
    </lineage>
</organism>
<dbReference type="InterPro" id="IPR000845">
    <property type="entry name" value="Nucleoside_phosphorylase_d"/>
</dbReference>
<feature type="domain" description="Nucleoside phosphorylase" evidence="2">
    <location>
        <begin position="1067"/>
        <end position="1356"/>
    </location>
</feature>
<evidence type="ECO:0000313" key="4">
    <source>
        <dbReference type="Proteomes" id="UP000266272"/>
    </source>
</evidence>
<gene>
    <name evidence="3" type="ORF">TARUN_7573</name>
</gene>
<feature type="region of interest" description="Disordered" evidence="1">
    <location>
        <begin position="996"/>
        <end position="1035"/>
    </location>
</feature>